<dbReference type="KEGG" id="bcau:I6G59_01480"/>
<dbReference type="EMBL" id="NCWY01000009">
    <property type="protein sequence ID" value="PAK95084.1"/>
    <property type="molecule type" value="Genomic_DNA"/>
</dbReference>
<dbReference type="STRING" id="33889.AVW13_03730"/>
<sequence>MNSEEMIIDGPLARAARILCQVSAADVAAQAEIDKADLKDYEKCRDDLTSEQERRLVHALEHYGAHFIPDGDDGGYGVRLRFNRLKVRAVERWENEGGTTGADDV</sequence>
<reference evidence="5" key="1">
    <citation type="submission" date="2016-01" db="EMBL/GenBank/DDBJ databases">
        <title>Draft genome of Chromobacterium sp. F49.</title>
        <authorList>
            <person name="Hong K.W."/>
        </authorList>
    </citation>
    <scope>NUCLEOTIDE SEQUENCE [LARGE SCALE GENOMIC DNA]</scope>
    <source>
        <strain evidence="5">M40</strain>
    </source>
</reference>
<organism evidence="2 6">
    <name type="scientific">Brevibacterium casei</name>
    <dbReference type="NCBI Taxonomy" id="33889"/>
    <lineage>
        <taxon>Bacteria</taxon>
        <taxon>Bacillati</taxon>
        <taxon>Actinomycetota</taxon>
        <taxon>Actinomycetes</taxon>
        <taxon>Micrococcales</taxon>
        <taxon>Brevibacteriaceae</taxon>
        <taxon>Brevibacterium</taxon>
    </lineage>
</organism>
<evidence type="ECO:0000313" key="4">
    <source>
        <dbReference type="EMBL" id="VEW13629.1"/>
    </source>
</evidence>
<accession>A0A162XJU0</accession>
<dbReference type="EMBL" id="CP065682">
    <property type="protein sequence ID" value="QPS34043.1"/>
    <property type="molecule type" value="Genomic_DNA"/>
</dbReference>
<evidence type="ECO:0000313" key="8">
    <source>
        <dbReference type="Proteomes" id="UP000594979"/>
    </source>
</evidence>
<evidence type="ECO:0000313" key="5">
    <source>
        <dbReference type="Proteomes" id="UP000076612"/>
    </source>
</evidence>
<dbReference type="InterPro" id="IPR010982">
    <property type="entry name" value="Lambda_DNA-bd_dom_sf"/>
</dbReference>
<evidence type="ECO:0000313" key="6">
    <source>
        <dbReference type="Proteomes" id="UP000216867"/>
    </source>
</evidence>
<reference evidence="1" key="2">
    <citation type="submission" date="2016-01" db="EMBL/GenBank/DDBJ databases">
        <authorList>
            <person name="Hong K.W."/>
        </authorList>
    </citation>
    <scope>NUCLEOTIDE SEQUENCE</scope>
    <source>
        <strain evidence="1">M40</strain>
    </source>
</reference>
<reference evidence="4 7" key="4">
    <citation type="submission" date="2019-02" db="EMBL/GenBank/DDBJ databases">
        <authorList>
            <consortium name="Pathogen Informatics"/>
        </authorList>
    </citation>
    <scope>NUCLEOTIDE SEQUENCE [LARGE SCALE GENOMIC DNA]</scope>
    <source>
        <strain evidence="4 7">3012STDY7078520</strain>
    </source>
</reference>
<dbReference type="EMBL" id="LQQR01000088">
    <property type="protein sequence ID" value="KZE08799.1"/>
    <property type="molecule type" value="Genomic_DNA"/>
</dbReference>
<dbReference type="GO" id="GO:0003677">
    <property type="term" value="F:DNA binding"/>
    <property type="evidence" value="ECO:0007669"/>
    <property type="project" value="InterPro"/>
</dbReference>
<evidence type="ECO:0000313" key="3">
    <source>
        <dbReference type="EMBL" id="QPS34043.1"/>
    </source>
</evidence>
<evidence type="ECO:0000313" key="2">
    <source>
        <dbReference type="EMBL" id="PAK95084.1"/>
    </source>
</evidence>
<reference evidence="3 8" key="5">
    <citation type="submission" date="2020-12" db="EMBL/GenBank/DDBJ databases">
        <title>FDA dAtabase for Regulatory Grade micrObial Sequences (FDA-ARGOS): Supporting development and validation of Infectious Disease Dx tests.</title>
        <authorList>
            <person name="Sproer C."/>
            <person name="Gronow S."/>
            <person name="Severitt S."/>
            <person name="Schroder I."/>
            <person name="Tallon L."/>
            <person name="Sadzewicz L."/>
            <person name="Zhao X."/>
            <person name="Boylan J."/>
            <person name="Ott S."/>
            <person name="Bowen H."/>
            <person name="Vavikolanu K."/>
            <person name="Mehta A."/>
            <person name="Aluvathingal J."/>
            <person name="Nadendla S."/>
            <person name="Lowell S."/>
            <person name="Myers T."/>
            <person name="Yan Y."/>
            <person name="Sichtig H."/>
        </authorList>
    </citation>
    <scope>NUCLEOTIDE SEQUENCE [LARGE SCALE GENOMIC DNA]</scope>
    <source>
        <strain evidence="3 8">FDAARGOS_902</strain>
    </source>
</reference>
<proteinExistence type="predicted"/>
<reference evidence="2 6" key="3">
    <citation type="submission" date="2017-04" db="EMBL/GenBank/DDBJ databases">
        <title>Kefir bacterial isolates.</title>
        <authorList>
            <person name="Kim Y."/>
            <person name="Blasche S."/>
            <person name="Patil K.R."/>
        </authorList>
    </citation>
    <scope>NUCLEOTIDE SEQUENCE [LARGE SCALE GENOMIC DNA]</scope>
    <source>
        <strain evidence="2 6">OG2</strain>
    </source>
</reference>
<dbReference type="Proteomes" id="UP000386281">
    <property type="component" value="Unassembled WGS sequence"/>
</dbReference>
<dbReference type="Gene3D" id="1.10.260.40">
    <property type="entry name" value="lambda repressor-like DNA-binding domains"/>
    <property type="match status" value="1"/>
</dbReference>
<dbReference type="Proteomes" id="UP000216867">
    <property type="component" value="Unassembled WGS sequence"/>
</dbReference>
<dbReference type="AlphaFoldDB" id="A0A162XJU0"/>
<dbReference type="Proteomes" id="UP000076612">
    <property type="component" value="Unassembled WGS sequence"/>
</dbReference>
<evidence type="ECO:0000313" key="7">
    <source>
        <dbReference type="Proteomes" id="UP000386281"/>
    </source>
</evidence>
<evidence type="ECO:0000313" key="1">
    <source>
        <dbReference type="EMBL" id="KZE08799.1"/>
    </source>
</evidence>
<dbReference type="Proteomes" id="UP000594979">
    <property type="component" value="Chromosome"/>
</dbReference>
<name>A0A162XJU0_9MICO</name>
<dbReference type="RefSeq" id="WP_063251021.1">
    <property type="nucleotide sequence ID" value="NZ_CAACXN010000015.1"/>
</dbReference>
<protein>
    <submittedName>
        <fullName evidence="2 3">Transcriptional regulator</fullName>
    </submittedName>
</protein>
<dbReference type="EMBL" id="CAACXN010000015">
    <property type="protein sequence ID" value="VEW13629.1"/>
    <property type="molecule type" value="Genomic_DNA"/>
</dbReference>
<gene>
    <name evidence="1" type="ORF">AVW13_03730</name>
    <name evidence="2" type="ORF">B8X04_11365</name>
    <name evidence="3" type="ORF">I6G59_01480</name>
    <name evidence="4" type="ORF">NCTC12391_01868</name>
</gene>